<feature type="domain" description="HTH marR-type" evidence="2">
    <location>
        <begin position="12"/>
        <end position="148"/>
    </location>
</feature>
<comment type="caution">
    <text evidence="3">The sequence shown here is derived from an EMBL/GenBank/DDBJ whole genome shotgun (WGS) entry which is preliminary data.</text>
</comment>
<protein>
    <recommendedName>
        <fullName evidence="2">HTH marR-type domain-containing protein</fullName>
    </recommendedName>
</protein>
<dbReference type="SUPFAM" id="SSF46785">
    <property type="entry name" value="Winged helix' DNA-binding domain"/>
    <property type="match status" value="1"/>
</dbReference>
<dbReference type="Proteomes" id="UP001500466">
    <property type="component" value="Unassembled WGS sequence"/>
</dbReference>
<dbReference type="PANTHER" id="PTHR33164:SF57">
    <property type="entry name" value="MARR-FAMILY TRANSCRIPTIONAL REGULATOR"/>
    <property type="match status" value="1"/>
</dbReference>
<dbReference type="InterPro" id="IPR000835">
    <property type="entry name" value="HTH_MarR-typ"/>
</dbReference>
<dbReference type="CDD" id="cd00090">
    <property type="entry name" value="HTH_ARSR"/>
    <property type="match status" value="1"/>
</dbReference>
<dbReference type="SMART" id="SM00347">
    <property type="entry name" value="HTH_MARR"/>
    <property type="match status" value="1"/>
</dbReference>
<feature type="region of interest" description="Disordered" evidence="1">
    <location>
        <begin position="158"/>
        <end position="177"/>
    </location>
</feature>
<dbReference type="Gene3D" id="1.10.10.10">
    <property type="entry name" value="Winged helix-like DNA-binding domain superfamily/Winged helix DNA-binding domain"/>
    <property type="match status" value="1"/>
</dbReference>
<dbReference type="InterPro" id="IPR011991">
    <property type="entry name" value="ArsR-like_HTH"/>
</dbReference>
<gene>
    <name evidence="3" type="ORF">GCM10023205_47720</name>
</gene>
<dbReference type="EMBL" id="BAABHS010000017">
    <property type="protein sequence ID" value="GAA4975310.1"/>
    <property type="molecule type" value="Genomic_DNA"/>
</dbReference>
<dbReference type="InterPro" id="IPR036390">
    <property type="entry name" value="WH_DNA-bd_sf"/>
</dbReference>
<evidence type="ECO:0000256" key="1">
    <source>
        <dbReference type="SAM" id="MobiDB-lite"/>
    </source>
</evidence>
<reference evidence="4" key="1">
    <citation type="journal article" date="2019" name="Int. J. Syst. Evol. Microbiol.">
        <title>The Global Catalogue of Microorganisms (GCM) 10K type strain sequencing project: providing services to taxonomists for standard genome sequencing and annotation.</title>
        <authorList>
            <consortium name="The Broad Institute Genomics Platform"/>
            <consortium name="The Broad Institute Genome Sequencing Center for Infectious Disease"/>
            <person name="Wu L."/>
            <person name="Ma J."/>
        </authorList>
    </citation>
    <scope>NUCLEOTIDE SEQUENCE [LARGE SCALE GENOMIC DNA]</scope>
    <source>
        <strain evidence="4">JCM 17986</strain>
    </source>
</reference>
<dbReference type="InterPro" id="IPR036388">
    <property type="entry name" value="WH-like_DNA-bd_sf"/>
</dbReference>
<evidence type="ECO:0000259" key="2">
    <source>
        <dbReference type="PROSITE" id="PS50995"/>
    </source>
</evidence>
<dbReference type="Pfam" id="PF01047">
    <property type="entry name" value="MarR"/>
    <property type="match status" value="1"/>
</dbReference>
<dbReference type="PANTHER" id="PTHR33164">
    <property type="entry name" value="TRANSCRIPTIONAL REGULATOR, MARR FAMILY"/>
    <property type="match status" value="1"/>
</dbReference>
<dbReference type="InterPro" id="IPR039422">
    <property type="entry name" value="MarR/SlyA-like"/>
</dbReference>
<dbReference type="InterPro" id="IPR001845">
    <property type="entry name" value="HTH_ArsR_DNA-bd_dom"/>
</dbReference>
<organism evidence="3 4">
    <name type="scientific">Yinghuangia aomiensis</name>
    <dbReference type="NCBI Taxonomy" id="676205"/>
    <lineage>
        <taxon>Bacteria</taxon>
        <taxon>Bacillati</taxon>
        <taxon>Actinomycetota</taxon>
        <taxon>Actinomycetes</taxon>
        <taxon>Kitasatosporales</taxon>
        <taxon>Streptomycetaceae</taxon>
        <taxon>Yinghuangia</taxon>
    </lineage>
</organism>
<evidence type="ECO:0000313" key="3">
    <source>
        <dbReference type="EMBL" id="GAA4975310.1"/>
    </source>
</evidence>
<keyword evidence="4" id="KW-1185">Reference proteome</keyword>
<dbReference type="SMART" id="SM00418">
    <property type="entry name" value="HTH_ARSR"/>
    <property type="match status" value="1"/>
</dbReference>
<evidence type="ECO:0000313" key="4">
    <source>
        <dbReference type="Proteomes" id="UP001500466"/>
    </source>
</evidence>
<dbReference type="PROSITE" id="PS50995">
    <property type="entry name" value="HTH_MARR_2"/>
    <property type="match status" value="1"/>
</dbReference>
<dbReference type="PRINTS" id="PR00598">
    <property type="entry name" value="HTHMARR"/>
</dbReference>
<accession>A0ABP9HPM2</accession>
<name>A0ABP9HPM2_9ACTN</name>
<proteinExistence type="predicted"/>
<sequence>MAAAAPTDDPAVAGIEAFITQVTAMSRLPASRRRLRRLAQIDTHESGIGILMLLSRTGPLSVTDLARHLGVNQSTASRQVAPLEEDGYLTRTVHPSHRRIQLLALSETGAAACERAHAVGRRDIAWAIRDWPAEDRTRLSELLERFTDTWAEAAIDQGLTPEPMPADHPKAGASAAE</sequence>